<organism evidence="22 23">
    <name type="scientific">Microvirga terrae</name>
    <dbReference type="NCBI Taxonomy" id="2740529"/>
    <lineage>
        <taxon>Bacteria</taxon>
        <taxon>Pseudomonadati</taxon>
        <taxon>Pseudomonadota</taxon>
        <taxon>Alphaproteobacteria</taxon>
        <taxon>Hyphomicrobiales</taxon>
        <taxon>Methylobacteriaceae</taxon>
        <taxon>Microvirga</taxon>
    </lineage>
</organism>
<keyword evidence="9" id="KW-0288">FMN</keyword>
<dbReference type="Gene3D" id="3.30.565.10">
    <property type="entry name" value="Histidine kinase-like ATPase, C-terminal domain"/>
    <property type="match status" value="1"/>
</dbReference>
<feature type="domain" description="HAMP" evidence="21">
    <location>
        <begin position="300"/>
        <end position="351"/>
    </location>
</feature>
<dbReference type="PANTHER" id="PTHR41523:SF7">
    <property type="entry name" value="HISTIDINE KINASE"/>
    <property type="match status" value="1"/>
</dbReference>
<proteinExistence type="predicted"/>
<dbReference type="InterPro" id="IPR036890">
    <property type="entry name" value="HATPase_C_sf"/>
</dbReference>
<dbReference type="InterPro" id="IPR000014">
    <property type="entry name" value="PAS"/>
</dbReference>
<keyword evidence="10" id="KW-0808">Transferase</keyword>
<evidence type="ECO:0000256" key="2">
    <source>
        <dbReference type="ARBA" id="ARBA00004370"/>
    </source>
</evidence>
<protein>
    <recommendedName>
        <fullName evidence="4">Blue-light-activated histidine kinase</fullName>
        <ecNumber evidence="3">2.7.13.3</ecNumber>
    </recommendedName>
</protein>
<dbReference type="RefSeq" id="WP_173946942.1">
    <property type="nucleotide sequence ID" value="NZ_CP102845.1"/>
</dbReference>
<keyword evidence="18" id="KW-0812">Transmembrane</keyword>
<evidence type="ECO:0000313" key="22">
    <source>
        <dbReference type="EMBL" id="UVF20692.1"/>
    </source>
</evidence>
<feature type="transmembrane region" description="Helical" evidence="18">
    <location>
        <begin position="276"/>
        <end position="296"/>
    </location>
</feature>
<keyword evidence="5" id="KW-0600">Photoreceptor protein</keyword>
<evidence type="ECO:0000256" key="11">
    <source>
        <dbReference type="ARBA" id="ARBA00022737"/>
    </source>
</evidence>
<keyword evidence="12" id="KW-0547">Nucleotide-binding</keyword>
<evidence type="ECO:0000256" key="3">
    <source>
        <dbReference type="ARBA" id="ARBA00012438"/>
    </source>
</evidence>
<dbReference type="Pfam" id="PF13426">
    <property type="entry name" value="PAS_9"/>
    <property type="match status" value="1"/>
</dbReference>
<dbReference type="SUPFAM" id="SSF55785">
    <property type="entry name" value="PYP-like sensor domain (PAS domain)"/>
    <property type="match status" value="1"/>
</dbReference>
<keyword evidence="8" id="KW-0285">Flavoprotein</keyword>
<keyword evidence="18" id="KW-1133">Transmembrane helix</keyword>
<evidence type="ECO:0000313" key="23">
    <source>
        <dbReference type="Proteomes" id="UP001017257"/>
    </source>
</evidence>
<dbReference type="EC" id="2.7.13.3" evidence="3"/>
<evidence type="ECO:0000256" key="8">
    <source>
        <dbReference type="ARBA" id="ARBA00022630"/>
    </source>
</evidence>
<dbReference type="NCBIfam" id="TIGR00229">
    <property type="entry name" value="sensory_box"/>
    <property type="match status" value="1"/>
</dbReference>
<dbReference type="PROSITE" id="PS50885">
    <property type="entry name" value="HAMP"/>
    <property type="match status" value="1"/>
</dbReference>
<dbReference type="SMART" id="SM00086">
    <property type="entry name" value="PAC"/>
    <property type="match status" value="1"/>
</dbReference>
<dbReference type="Gene3D" id="3.30.450.20">
    <property type="entry name" value="PAS domain"/>
    <property type="match status" value="2"/>
</dbReference>
<dbReference type="SMART" id="SM00911">
    <property type="entry name" value="HWE_HK"/>
    <property type="match status" value="1"/>
</dbReference>
<dbReference type="EMBL" id="CP102845">
    <property type="protein sequence ID" value="UVF20692.1"/>
    <property type="molecule type" value="Genomic_DNA"/>
</dbReference>
<keyword evidence="15" id="KW-0157">Chromophore</keyword>
<keyword evidence="17" id="KW-0675">Receptor</keyword>
<keyword evidence="6" id="KW-0597">Phosphoprotein</keyword>
<dbReference type="InterPro" id="IPR003660">
    <property type="entry name" value="HAMP_dom"/>
</dbReference>
<keyword evidence="23" id="KW-1185">Reference proteome</keyword>
<dbReference type="PANTHER" id="PTHR41523">
    <property type="entry name" value="TWO-COMPONENT SYSTEM SENSOR PROTEIN"/>
    <property type="match status" value="1"/>
</dbReference>
<evidence type="ECO:0000256" key="4">
    <source>
        <dbReference type="ARBA" id="ARBA00021740"/>
    </source>
</evidence>
<dbReference type="CDD" id="cd18774">
    <property type="entry name" value="PDC2_HK_sensor"/>
    <property type="match status" value="1"/>
</dbReference>
<evidence type="ECO:0000256" key="6">
    <source>
        <dbReference type="ARBA" id="ARBA00022553"/>
    </source>
</evidence>
<dbReference type="InterPro" id="IPR035965">
    <property type="entry name" value="PAS-like_dom_sf"/>
</dbReference>
<dbReference type="Proteomes" id="UP001017257">
    <property type="component" value="Chromosome"/>
</dbReference>
<dbReference type="Pfam" id="PF07536">
    <property type="entry name" value="HWE_HK"/>
    <property type="match status" value="1"/>
</dbReference>
<keyword evidence="14" id="KW-0067">ATP-binding</keyword>
<name>A0ABY5RY50_9HYPH</name>
<sequence length="679" mass="73347">MLARSWLPSLRSRLVLLTLVLVIPALAAAGIAVYAGYRHDRHEVEKHLQETARALSLVVDRQFGQAEALLWALSTSPQLLEKDYAAFDARARAAIRLPGTWVVVADDEKQLANTLLPPGSPLPIIPDNTYRKGLVPGTIRISNLFLGTAAKQPAVAVDTLVTTREGSELFVSVIMLAERVSRILADQGLPPSWIGTIMDRNGTVVARSRDAARFAGKPAPPDGVARVQTGVSQGVWESVSLDGVPTVVALSRSPGSGWSTIVAVPQTEITAPAWRFALYLSAAGGLLLAGGVAMAWRVGRSIATPVEGLATIAHRMGRGAPVTAHGSGLAEADRVAQALASASAELRTREAALRASEARLRATHENAAVGITEVDRDGHFISVNEARCQLTGHSRDELIGEHFGHVTDPEIREHDLELFARQVAGELNTYTTESKFRRKDGSCGWARVTSTAVRDGDGTFLYAVRVVEDITERRQADRRQKLLIDELNHRVKNTLATVQSLAWQAARPGVPPKVAQERFQERLLALSRTHNLLNETHWEGASLRAILETELGPYLTPLSLVRIRGPQVDLSARVAVVLGMAFHELATNAAKHGALSSERGRVQVDWKVDTSGGGTVLTVDWCELDGPVPEVQPVRGFGSRLLQQTVTRELAGQLDLRFERGGVCCTMTIPMEAGADRAA</sequence>
<dbReference type="InterPro" id="IPR001610">
    <property type="entry name" value="PAC"/>
</dbReference>
<evidence type="ECO:0000256" key="16">
    <source>
        <dbReference type="ARBA" id="ARBA00023026"/>
    </source>
</evidence>
<comment type="subcellular location">
    <subcellularLocation>
        <location evidence="2">Membrane</location>
    </subcellularLocation>
</comment>
<evidence type="ECO:0000259" key="19">
    <source>
        <dbReference type="PROSITE" id="PS50112"/>
    </source>
</evidence>
<reference evidence="22" key="1">
    <citation type="submission" date="2022-08" db="EMBL/GenBank/DDBJ databases">
        <title>Microvirga terrae sp. nov., isolated from soil.</title>
        <authorList>
            <person name="Kim K.H."/>
            <person name="Seo Y.L."/>
            <person name="Kim J.M."/>
            <person name="Lee J.K."/>
            <person name="Han D.M."/>
            <person name="Jeon C.O."/>
        </authorList>
    </citation>
    <scope>NUCLEOTIDE SEQUENCE</scope>
    <source>
        <strain evidence="22">R24</strain>
    </source>
</reference>
<dbReference type="PROSITE" id="PS50113">
    <property type="entry name" value="PAC"/>
    <property type="match status" value="1"/>
</dbReference>
<evidence type="ECO:0000256" key="15">
    <source>
        <dbReference type="ARBA" id="ARBA00022991"/>
    </source>
</evidence>
<evidence type="ECO:0000259" key="20">
    <source>
        <dbReference type="PROSITE" id="PS50113"/>
    </source>
</evidence>
<feature type="domain" description="PAC" evidence="20">
    <location>
        <begin position="430"/>
        <end position="482"/>
    </location>
</feature>
<keyword evidence="16" id="KW-0843">Virulence</keyword>
<keyword evidence="7" id="KW-0716">Sensory transduction</keyword>
<keyword evidence="11" id="KW-0677">Repeat</keyword>
<dbReference type="SMART" id="SM00091">
    <property type="entry name" value="PAS"/>
    <property type="match status" value="1"/>
</dbReference>
<dbReference type="PROSITE" id="PS50112">
    <property type="entry name" value="PAS"/>
    <property type="match status" value="1"/>
</dbReference>
<evidence type="ECO:0000256" key="1">
    <source>
        <dbReference type="ARBA" id="ARBA00000085"/>
    </source>
</evidence>
<evidence type="ECO:0000259" key="21">
    <source>
        <dbReference type="PROSITE" id="PS50885"/>
    </source>
</evidence>
<accession>A0ABY5RY50</accession>
<evidence type="ECO:0000256" key="17">
    <source>
        <dbReference type="ARBA" id="ARBA00023170"/>
    </source>
</evidence>
<dbReference type="CDD" id="cd00130">
    <property type="entry name" value="PAS"/>
    <property type="match status" value="1"/>
</dbReference>
<keyword evidence="18" id="KW-0472">Membrane</keyword>
<evidence type="ECO:0000256" key="18">
    <source>
        <dbReference type="SAM" id="Phobius"/>
    </source>
</evidence>
<keyword evidence="13" id="KW-0418">Kinase</keyword>
<evidence type="ECO:0000256" key="14">
    <source>
        <dbReference type="ARBA" id="ARBA00022840"/>
    </source>
</evidence>
<evidence type="ECO:0000256" key="10">
    <source>
        <dbReference type="ARBA" id="ARBA00022679"/>
    </source>
</evidence>
<evidence type="ECO:0000256" key="12">
    <source>
        <dbReference type="ARBA" id="ARBA00022741"/>
    </source>
</evidence>
<evidence type="ECO:0000256" key="13">
    <source>
        <dbReference type="ARBA" id="ARBA00022777"/>
    </source>
</evidence>
<evidence type="ECO:0000256" key="7">
    <source>
        <dbReference type="ARBA" id="ARBA00022606"/>
    </source>
</evidence>
<evidence type="ECO:0000256" key="9">
    <source>
        <dbReference type="ARBA" id="ARBA00022643"/>
    </source>
</evidence>
<evidence type="ECO:0000256" key="5">
    <source>
        <dbReference type="ARBA" id="ARBA00022543"/>
    </source>
</evidence>
<dbReference type="InterPro" id="IPR011102">
    <property type="entry name" value="Sig_transdc_His_kinase_HWE"/>
</dbReference>
<dbReference type="InterPro" id="IPR000700">
    <property type="entry name" value="PAS-assoc_C"/>
</dbReference>
<gene>
    <name evidence="22" type="ORF">HPT29_006075</name>
</gene>
<feature type="domain" description="PAS" evidence="19">
    <location>
        <begin position="356"/>
        <end position="426"/>
    </location>
</feature>
<comment type="catalytic activity">
    <reaction evidence="1">
        <text>ATP + protein L-histidine = ADP + protein N-phospho-L-histidine.</text>
        <dbReference type="EC" id="2.7.13.3"/>
    </reaction>
</comment>